<reference evidence="18 19" key="1">
    <citation type="submission" date="2014-02" db="EMBL/GenBank/DDBJ databases">
        <title>The small core and large imbalanced accessory genome model reveals a collaborative survival strategy of Sorangium cellulosum strains in nature.</title>
        <authorList>
            <person name="Han K."/>
            <person name="Peng R."/>
            <person name="Blom J."/>
            <person name="Li Y.-Z."/>
        </authorList>
    </citation>
    <scope>NUCLEOTIDE SEQUENCE [LARGE SCALE GENOMIC DNA]</scope>
    <source>
        <strain evidence="18 19">So0157-18</strain>
    </source>
</reference>
<evidence type="ECO:0000256" key="9">
    <source>
        <dbReference type="ARBA" id="ARBA00022822"/>
    </source>
</evidence>
<feature type="domain" description="Indole-3-glycerol phosphate synthase" evidence="16">
    <location>
        <begin position="3"/>
        <end position="256"/>
    </location>
</feature>
<feature type="modified residue" description="N6-(pyridoxal phosphate)lysine" evidence="14">
    <location>
        <position position="346"/>
    </location>
</feature>
<comment type="caution">
    <text evidence="18">The sequence shown here is derived from an EMBL/GenBank/DDBJ whole genome shotgun (WGS) entry which is preliminary data.</text>
</comment>
<dbReference type="InterPro" id="IPR006653">
    <property type="entry name" value="Trp_synth_b_CS"/>
</dbReference>
<dbReference type="InterPro" id="IPR001926">
    <property type="entry name" value="TrpB-like_PALP"/>
</dbReference>
<keyword evidence="10 14" id="KW-0663">Pyridoxal phosphate</keyword>
<dbReference type="CDD" id="cd06446">
    <property type="entry name" value="Trp-synth_B"/>
    <property type="match status" value="1"/>
</dbReference>
<sequence length="654" mass="68940">MILDTILEHKRGEVAAKERRVPRAALEQRARAARPPRNFAAALRKDGVSAIAEIKLKSPSKGVFREGFDPVAVARAYAANGARAISVLADREFFGGGPEIVEAVANDAGVDVPVMYKEFVVRPYQVIEARAAGADAVLLIARGVDAALLTELIALARSLGMEALVETFDAGEIERAVRAGARIIGVNNRDLSTFAVDLDRSRALRRLIPADVLTVSESGLKTAADVAAVAGMGFDGVLVGEALVSAPDPGAALRSLLGSAGPAPGVFGAFGGRFVAETLMRNLEELEQGFLRYKDDAEFNRALGDLLTNFVGRPTPLTPLLRLSESLGGARIYAKREDLAHTGAHKINNAVAQALLAVRLGKRRIVAETGAGQHGVALATASSLLGLDCTVYMGAVDAERQAMNVQRIRMLGADLRFVHAGSKTLKDASNEALRDWIANVDSTHYLLGSAVGPHPFPTMVRHFQTVIGAECRAQVLEREGRLPDAVVACIGGGSNAIGIFAPFIDEPSVDLIGVQAAGGGLASGLHAASLLAGKVGVLQGSKTYVLQNDDGQILETHSIAPGLDYPGVGPEHAHLRDTGRVRYVGVDDARAIEAFQALCRMEGILPALESSHAVAHAMELAPRLGRDAILVVNISGRGDKDLASAIEYMHKEGV</sequence>
<evidence type="ECO:0000256" key="8">
    <source>
        <dbReference type="ARBA" id="ARBA00022793"/>
    </source>
</evidence>
<evidence type="ECO:0000256" key="14">
    <source>
        <dbReference type="HAMAP-Rule" id="MF_00133"/>
    </source>
</evidence>
<evidence type="ECO:0000256" key="10">
    <source>
        <dbReference type="ARBA" id="ARBA00022898"/>
    </source>
</evidence>
<dbReference type="Pfam" id="PF00218">
    <property type="entry name" value="IGPS"/>
    <property type="match status" value="1"/>
</dbReference>
<dbReference type="EC" id="4.2.1.20" evidence="14"/>
<dbReference type="Proteomes" id="UP000075604">
    <property type="component" value="Unassembled WGS sequence"/>
</dbReference>
<dbReference type="GO" id="GO:0004425">
    <property type="term" value="F:indole-3-glycerol-phosphate synthase activity"/>
    <property type="evidence" value="ECO:0007669"/>
    <property type="project" value="UniProtKB-UniRule"/>
</dbReference>
<dbReference type="UniPathway" id="UPA00035">
    <property type="reaction ID" value="UER00043"/>
</dbReference>
<dbReference type="InterPro" id="IPR023026">
    <property type="entry name" value="Trp_synth_beta/beta-like"/>
</dbReference>
<organism evidence="18 19">
    <name type="scientific">Sorangium cellulosum</name>
    <name type="common">Polyangium cellulosum</name>
    <dbReference type="NCBI Taxonomy" id="56"/>
    <lineage>
        <taxon>Bacteria</taxon>
        <taxon>Pseudomonadati</taxon>
        <taxon>Myxococcota</taxon>
        <taxon>Polyangia</taxon>
        <taxon>Polyangiales</taxon>
        <taxon>Polyangiaceae</taxon>
        <taxon>Sorangium</taxon>
    </lineage>
</organism>
<evidence type="ECO:0000256" key="2">
    <source>
        <dbReference type="ARBA" id="ARBA00001933"/>
    </source>
</evidence>
<keyword evidence="12 15" id="KW-0456">Lyase</keyword>
<evidence type="ECO:0000256" key="5">
    <source>
        <dbReference type="ARBA" id="ARBA00009982"/>
    </source>
</evidence>
<dbReference type="PANTHER" id="PTHR48077">
    <property type="entry name" value="TRYPTOPHAN SYNTHASE-RELATED"/>
    <property type="match status" value="1"/>
</dbReference>
<dbReference type="GO" id="GO:0004834">
    <property type="term" value="F:tryptophan synthase activity"/>
    <property type="evidence" value="ECO:0007669"/>
    <property type="project" value="UniProtKB-UniRule"/>
</dbReference>
<keyword evidence="8 15" id="KW-0210">Decarboxylase</keyword>
<comment type="function">
    <text evidence="14">The beta subunit is responsible for the synthesis of L-tryptophan from indole and L-serine.</text>
</comment>
<evidence type="ECO:0000313" key="19">
    <source>
        <dbReference type="Proteomes" id="UP000075604"/>
    </source>
</evidence>
<evidence type="ECO:0000256" key="4">
    <source>
        <dbReference type="ARBA" id="ARBA00004733"/>
    </source>
</evidence>
<dbReference type="SUPFAM" id="SSF51366">
    <property type="entry name" value="Ribulose-phoshate binding barrel"/>
    <property type="match status" value="1"/>
</dbReference>
<evidence type="ECO:0000256" key="7">
    <source>
        <dbReference type="ARBA" id="ARBA00022605"/>
    </source>
</evidence>
<dbReference type="PROSITE" id="PS00168">
    <property type="entry name" value="TRP_SYNTHASE_BETA"/>
    <property type="match status" value="1"/>
</dbReference>
<dbReference type="GO" id="GO:0005737">
    <property type="term" value="C:cytoplasm"/>
    <property type="evidence" value="ECO:0007669"/>
    <property type="project" value="TreeGrafter"/>
</dbReference>
<dbReference type="FunFam" id="3.20.20.70:FF:000024">
    <property type="entry name" value="Indole-3-glycerol phosphate synthase"/>
    <property type="match status" value="1"/>
</dbReference>
<evidence type="ECO:0000259" key="17">
    <source>
        <dbReference type="Pfam" id="PF00291"/>
    </source>
</evidence>
<dbReference type="InterPro" id="IPR006654">
    <property type="entry name" value="Trp_synth_beta"/>
</dbReference>
<comment type="similarity">
    <text evidence="15">Belongs to the TrpC family.</text>
</comment>
<dbReference type="InterPro" id="IPR011060">
    <property type="entry name" value="RibuloseP-bd_barrel"/>
</dbReference>
<dbReference type="CDD" id="cd00331">
    <property type="entry name" value="IGPS"/>
    <property type="match status" value="1"/>
</dbReference>
<gene>
    <name evidence="15" type="primary">trpC</name>
    <name evidence="14" type="synonym">trpB</name>
    <name evidence="18" type="ORF">BE04_13015</name>
</gene>
<dbReference type="Gene3D" id="3.20.20.70">
    <property type="entry name" value="Aldolase class I"/>
    <property type="match status" value="1"/>
</dbReference>
<comment type="catalytic activity">
    <reaction evidence="13 14">
        <text>(1S,2R)-1-C-(indol-3-yl)glycerol 3-phosphate + L-serine = D-glyceraldehyde 3-phosphate + L-tryptophan + H2O</text>
        <dbReference type="Rhea" id="RHEA:10532"/>
        <dbReference type="ChEBI" id="CHEBI:15377"/>
        <dbReference type="ChEBI" id="CHEBI:33384"/>
        <dbReference type="ChEBI" id="CHEBI:57912"/>
        <dbReference type="ChEBI" id="CHEBI:58866"/>
        <dbReference type="ChEBI" id="CHEBI:59776"/>
        <dbReference type="EC" id="4.2.1.20"/>
    </reaction>
</comment>
<dbReference type="InterPro" id="IPR013798">
    <property type="entry name" value="Indole-3-glycerol_P_synth_dom"/>
</dbReference>
<comment type="pathway">
    <text evidence="4 14">Amino-acid biosynthesis; L-tryptophan biosynthesis; L-tryptophan from chorismate: step 5/5.</text>
</comment>
<dbReference type="PANTHER" id="PTHR48077:SF3">
    <property type="entry name" value="TRYPTOPHAN SYNTHASE"/>
    <property type="match status" value="1"/>
</dbReference>
<protein>
    <recommendedName>
        <fullName evidence="14 15">Multifunctional fusion protein</fullName>
    </recommendedName>
    <domain>
        <recommendedName>
            <fullName evidence="15">Indole-3-glycerol phosphate synthase</fullName>
            <shortName evidence="15">IGPS</shortName>
            <ecNumber evidence="15">4.1.1.48</ecNumber>
        </recommendedName>
    </domain>
    <domain>
        <recommendedName>
            <fullName evidence="14">Tryptophan synthase beta chain</fullName>
            <ecNumber evidence="14">4.2.1.20</ecNumber>
        </recommendedName>
    </domain>
</protein>
<dbReference type="InterPro" id="IPR036052">
    <property type="entry name" value="TrpB-like_PALP_sf"/>
</dbReference>
<dbReference type="InterPro" id="IPR013785">
    <property type="entry name" value="Aldolase_TIM"/>
</dbReference>
<comment type="similarity">
    <text evidence="5 14">Belongs to the TrpB family.</text>
</comment>
<evidence type="ECO:0000256" key="3">
    <source>
        <dbReference type="ARBA" id="ARBA00004696"/>
    </source>
</evidence>
<keyword evidence="7 15" id="KW-0028">Amino-acid biosynthesis</keyword>
<proteinExistence type="inferred from homology"/>
<dbReference type="NCBIfam" id="TIGR00263">
    <property type="entry name" value="trpB"/>
    <property type="match status" value="1"/>
</dbReference>
<comment type="pathway">
    <text evidence="3 15">Amino-acid biosynthesis; L-tryptophan biosynthesis; L-tryptophan from chorismate: step 4/5.</text>
</comment>
<evidence type="ECO:0000256" key="11">
    <source>
        <dbReference type="ARBA" id="ARBA00023141"/>
    </source>
</evidence>
<dbReference type="AlphaFoldDB" id="A0A150PSN7"/>
<dbReference type="EC" id="4.1.1.48" evidence="15"/>
<dbReference type="SUPFAM" id="SSF53686">
    <property type="entry name" value="Tryptophan synthase beta subunit-like PLP-dependent enzymes"/>
    <property type="match status" value="1"/>
</dbReference>
<dbReference type="NCBIfam" id="NF001377">
    <property type="entry name" value="PRK00278.2-4"/>
    <property type="match status" value="1"/>
</dbReference>
<dbReference type="EMBL" id="JELX01001496">
    <property type="protein sequence ID" value="KYF58777.1"/>
    <property type="molecule type" value="Genomic_DNA"/>
</dbReference>
<evidence type="ECO:0000259" key="16">
    <source>
        <dbReference type="Pfam" id="PF00218"/>
    </source>
</evidence>
<evidence type="ECO:0000313" key="18">
    <source>
        <dbReference type="EMBL" id="KYF58777.1"/>
    </source>
</evidence>
<keyword evidence="11 15" id="KW-0057">Aromatic amino acid biosynthesis</keyword>
<evidence type="ECO:0000256" key="13">
    <source>
        <dbReference type="ARBA" id="ARBA00049047"/>
    </source>
</evidence>
<feature type="domain" description="Tryptophan synthase beta chain-like PALP" evidence="17">
    <location>
        <begin position="312"/>
        <end position="636"/>
    </location>
</feature>
<comment type="subunit">
    <text evidence="6 14">Tetramer of two alpha and two beta chains.</text>
</comment>
<comment type="cofactor">
    <cofactor evidence="2 14">
        <name>pyridoxal 5'-phosphate</name>
        <dbReference type="ChEBI" id="CHEBI:597326"/>
    </cofactor>
</comment>
<evidence type="ECO:0000256" key="6">
    <source>
        <dbReference type="ARBA" id="ARBA00011270"/>
    </source>
</evidence>
<evidence type="ECO:0000256" key="1">
    <source>
        <dbReference type="ARBA" id="ARBA00001633"/>
    </source>
</evidence>
<evidence type="ECO:0000256" key="15">
    <source>
        <dbReference type="HAMAP-Rule" id="MF_00134"/>
    </source>
</evidence>
<evidence type="ECO:0000256" key="12">
    <source>
        <dbReference type="ARBA" id="ARBA00023239"/>
    </source>
</evidence>
<comment type="catalytic activity">
    <reaction evidence="1 15">
        <text>1-(2-carboxyphenylamino)-1-deoxy-D-ribulose 5-phosphate + H(+) = (1S,2R)-1-C-(indol-3-yl)glycerol 3-phosphate + CO2 + H2O</text>
        <dbReference type="Rhea" id="RHEA:23476"/>
        <dbReference type="ChEBI" id="CHEBI:15377"/>
        <dbReference type="ChEBI" id="CHEBI:15378"/>
        <dbReference type="ChEBI" id="CHEBI:16526"/>
        <dbReference type="ChEBI" id="CHEBI:58613"/>
        <dbReference type="ChEBI" id="CHEBI:58866"/>
        <dbReference type="EC" id="4.1.1.48"/>
    </reaction>
</comment>
<dbReference type="Pfam" id="PF00291">
    <property type="entry name" value="PALP"/>
    <property type="match status" value="1"/>
</dbReference>
<accession>A0A150PSN7</accession>
<keyword evidence="9 15" id="KW-0822">Tryptophan biosynthesis</keyword>
<dbReference type="FunFam" id="3.40.50.1100:FF:000001">
    <property type="entry name" value="Tryptophan synthase beta chain"/>
    <property type="match status" value="1"/>
</dbReference>
<dbReference type="Gene3D" id="3.40.50.1100">
    <property type="match status" value="2"/>
</dbReference>
<dbReference type="HAMAP" id="MF_00133">
    <property type="entry name" value="Trp_synth_beta"/>
    <property type="match status" value="1"/>
</dbReference>
<dbReference type="FunFam" id="3.40.50.1100:FF:000004">
    <property type="entry name" value="Tryptophan synthase beta chain"/>
    <property type="match status" value="1"/>
</dbReference>
<dbReference type="HAMAP" id="MF_00134_B">
    <property type="entry name" value="IGPS_B"/>
    <property type="match status" value="1"/>
</dbReference>
<name>A0A150PSN7_SORCE</name>